<dbReference type="InterPro" id="IPR050559">
    <property type="entry name" value="P-Pant_transferase_sf"/>
</dbReference>
<reference evidence="5 6" key="1">
    <citation type="submission" date="2018-02" db="EMBL/GenBank/DDBJ databases">
        <title>Subsurface microbial communities from deep shales in Ohio and West Virginia, USA.</title>
        <authorList>
            <person name="Wrighton K."/>
        </authorList>
    </citation>
    <scope>NUCLEOTIDE SEQUENCE [LARGE SCALE GENOMIC DNA]</scope>
    <source>
        <strain evidence="5 6">OWC-G53F</strain>
    </source>
</reference>
<name>A0A2S6H7C2_9GAMM</name>
<evidence type="ECO:0000256" key="1">
    <source>
        <dbReference type="ARBA" id="ARBA00010990"/>
    </source>
</evidence>
<evidence type="ECO:0000256" key="2">
    <source>
        <dbReference type="ARBA" id="ARBA00022679"/>
    </source>
</evidence>
<keyword evidence="6" id="KW-1185">Reference proteome</keyword>
<sequence>MNTDTVEIWHGDIAAEHAHYQDYWRVLDAVEQAHAGKFNNDVLRRRYVVVRGRLRHVLAETLNQPPDKISIKKAEHGKPYLADTPELAFNLSHSAGTMVIAVGWNCRLGIDIENYKPRSSLAALADKCFAEEEIAYWNRLSEAEKTAGFYRFWTRKEAFVKATGRGIALGLNHCVINPENQTEFLRVPAGCGQASSWHLRDIALGPGACSALVTDKAIAEVKLIELASLKTEYMV</sequence>
<feature type="domain" description="4'-phosphopantetheinyl transferase" evidence="3">
    <location>
        <begin position="108"/>
        <end position="201"/>
    </location>
</feature>
<dbReference type="SUPFAM" id="SSF56214">
    <property type="entry name" value="4'-phosphopantetheinyl transferase"/>
    <property type="match status" value="2"/>
</dbReference>
<evidence type="ECO:0000313" key="6">
    <source>
        <dbReference type="Proteomes" id="UP000238071"/>
    </source>
</evidence>
<dbReference type="GO" id="GO:0008897">
    <property type="term" value="F:holo-[acyl-carrier-protein] synthase activity"/>
    <property type="evidence" value="ECO:0007669"/>
    <property type="project" value="InterPro"/>
</dbReference>
<proteinExistence type="inferred from homology"/>
<evidence type="ECO:0000259" key="4">
    <source>
        <dbReference type="Pfam" id="PF22624"/>
    </source>
</evidence>
<dbReference type="AlphaFoldDB" id="A0A2S6H7C2"/>
<dbReference type="InterPro" id="IPR037143">
    <property type="entry name" value="4-PPantetheinyl_Trfase_dom_sf"/>
</dbReference>
<dbReference type="PANTHER" id="PTHR12215">
    <property type="entry name" value="PHOSPHOPANTETHEINE TRANSFERASE"/>
    <property type="match status" value="1"/>
</dbReference>
<evidence type="ECO:0000259" key="3">
    <source>
        <dbReference type="Pfam" id="PF01648"/>
    </source>
</evidence>
<dbReference type="GO" id="GO:0000287">
    <property type="term" value="F:magnesium ion binding"/>
    <property type="evidence" value="ECO:0007669"/>
    <property type="project" value="InterPro"/>
</dbReference>
<dbReference type="InterPro" id="IPR008278">
    <property type="entry name" value="4-PPantetheinyl_Trfase_dom"/>
</dbReference>
<protein>
    <submittedName>
        <fullName evidence="5">4'-phosphopantetheinyl transferase</fullName>
    </submittedName>
</protein>
<dbReference type="EMBL" id="PTIY01000002">
    <property type="protein sequence ID" value="PPK73331.1"/>
    <property type="molecule type" value="Genomic_DNA"/>
</dbReference>
<evidence type="ECO:0000313" key="5">
    <source>
        <dbReference type="EMBL" id="PPK73331.1"/>
    </source>
</evidence>
<dbReference type="RefSeq" id="WP_104422584.1">
    <property type="nucleotide sequence ID" value="NZ_PTIY01000002.1"/>
</dbReference>
<dbReference type="Proteomes" id="UP000238071">
    <property type="component" value="Unassembled WGS sequence"/>
</dbReference>
<accession>A0A2S6H7C2</accession>
<dbReference type="Pfam" id="PF01648">
    <property type="entry name" value="ACPS"/>
    <property type="match status" value="1"/>
</dbReference>
<dbReference type="GO" id="GO:0019878">
    <property type="term" value="P:lysine biosynthetic process via aminoadipic acid"/>
    <property type="evidence" value="ECO:0007669"/>
    <property type="project" value="TreeGrafter"/>
</dbReference>
<dbReference type="GO" id="GO:0005829">
    <property type="term" value="C:cytosol"/>
    <property type="evidence" value="ECO:0007669"/>
    <property type="project" value="TreeGrafter"/>
</dbReference>
<comment type="similarity">
    <text evidence="1">Belongs to the P-Pant transferase superfamily. Gsp/Sfp/HetI/AcpT family.</text>
</comment>
<gene>
    <name evidence="5" type="ORF">B0F88_102313</name>
</gene>
<comment type="caution">
    <text evidence="5">The sequence shown here is derived from an EMBL/GenBank/DDBJ whole genome shotgun (WGS) entry which is preliminary data.</text>
</comment>
<dbReference type="PANTHER" id="PTHR12215:SF10">
    <property type="entry name" value="L-AMINOADIPATE-SEMIALDEHYDE DEHYDROGENASE-PHOSPHOPANTETHEINYL TRANSFERASE"/>
    <property type="match status" value="1"/>
</dbReference>
<feature type="domain" description="4'-phosphopantetheinyl transferase N-terminal" evidence="4">
    <location>
        <begin position="18"/>
        <end position="101"/>
    </location>
</feature>
<dbReference type="Gene3D" id="3.90.470.20">
    <property type="entry name" value="4'-phosphopantetheinyl transferase domain"/>
    <property type="match status" value="2"/>
</dbReference>
<organism evidence="5 6">
    <name type="scientific">Methylobacter tundripaludum</name>
    <dbReference type="NCBI Taxonomy" id="173365"/>
    <lineage>
        <taxon>Bacteria</taxon>
        <taxon>Pseudomonadati</taxon>
        <taxon>Pseudomonadota</taxon>
        <taxon>Gammaproteobacteria</taxon>
        <taxon>Methylococcales</taxon>
        <taxon>Methylococcaceae</taxon>
        <taxon>Methylobacter</taxon>
    </lineage>
</organism>
<dbReference type="OrthoDB" id="9808281at2"/>
<keyword evidence="2 5" id="KW-0808">Transferase</keyword>
<dbReference type="Pfam" id="PF22624">
    <property type="entry name" value="AASDHPPT_N"/>
    <property type="match status" value="1"/>
</dbReference>
<dbReference type="InterPro" id="IPR055066">
    <property type="entry name" value="AASDHPPT_N"/>
</dbReference>